<comment type="caution">
    <text evidence="2">The sequence shown here is derived from an EMBL/GenBank/DDBJ whole genome shotgun (WGS) entry which is preliminary data.</text>
</comment>
<keyword evidence="3" id="KW-1185">Reference proteome</keyword>
<feature type="region of interest" description="Disordered" evidence="1">
    <location>
        <begin position="1"/>
        <end position="26"/>
    </location>
</feature>
<accession>A0ABQ8WCY4</accession>
<name>A0ABQ8WCY4_PENCH</name>
<sequence length="343" mass="38352">MDSAVIRSRRAGPANPGPPPSESYNTPRNRAEWLSALLRYCEYNSLPLPLAGRQMEIFCYNDQQFRVLNLPGRTVQFVYGVITGTQVHSQRPSYINALLIQSRGLPLITPCEACRQTQRRPFPAYVRAPGHFGGACGNCKWRDAAIRCTVRDSSERSTRQTRPWPTSPTPRLPPLSSTPATSDTVVDLTMDIVDLTVNDGAGSILRLVDYDLAELGSLYEGWAEEIVREVEQLYTQNLSTIEHTIQAGQDNDANLWLRRTQWPVYLQGILVPPLLQSLETPTPDAIEDEATVRVIWEVMGSTAAVSQRVTKQCGHFARVEAARTEQHESPFTPLLAYMDEANI</sequence>
<evidence type="ECO:0000313" key="2">
    <source>
        <dbReference type="EMBL" id="KAJ5264498.1"/>
    </source>
</evidence>
<dbReference type="InterPro" id="IPR022190">
    <property type="entry name" value="DUF3716"/>
</dbReference>
<evidence type="ECO:0000313" key="3">
    <source>
        <dbReference type="Proteomes" id="UP001220256"/>
    </source>
</evidence>
<proteinExistence type="predicted"/>
<protein>
    <submittedName>
        <fullName evidence="2">Uncharacterized protein</fullName>
    </submittedName>
</protein>
<evidence type="ECO:0000256" key="1">
    <source>
        <dbReference type="SAM" id="MobiDB-lite"/>
    </source>
</evidence>
<dbReference type="EMBL" id="JAPVEB010000004">
    <property type="protein sequence ID" value="KAJ5264498.1"/>
    <property type="molecule type" value="Genomic_DNA"/>
</dbReference>
<dbReference type="Pfam" id="PF12511">
    <property type="entry name" value="DUF3716"/>
    <property type="match status" value="1"/>
</dbReference>
<dbReference type="Proteomes" id="UP001220256">
    <property type="component" value="Unassembled WGS sequence"/>
</dbReference>
<reference evidence="2 3" key="1">
    <citation type="journal article" date="2023" name="IMA Fungus">
        <title>Comparative genomic study of the Penicillium genus elucidates a diverse pangenome and 15 lateral gene transfer events.</title>
        <authorList>
            <person name="Petersen C."/>
            <person name="Sorensen T."/>
            <person name="Nielsen M.R."/>
            <person name="Sondergaard T.E."/>
            <person name="Sorensen J.L."/>
            <person name="Fitzpatrick D.A."/>
            <person name="Frisvad J.C."/>
            <person name="Nielsen K.L."/>
        </authorList>
    </citation>
    <scope>NUCLEOTIDE SEQUENCE [LARGE SCALE GENOMIC DNA]</scope>
    <source>
        <strain evidence="2 3">IBT 3361</strain>
    </source>
</reference>
<organism evidence="2 3">
    <name type="scientific">Penicillium chrysogenum</name>
    <name type="common">Penicillium notatum</name>
    <dbReference type="NCBI Taxonomy" id="5076"/>
    <lineage>
        <taxon>Eukaryota</taxon>
        <taxon>Fungi</taxon>
        <taxon>Dikarya</taxon>
        <taxon>Ascomycota</taxon>
        <taxon>Pezizomycotina</taxon>
        <taxon>Eurotiomycetes</taxon>
        <taxon>Eurotiomycetidae</taxon>
        <taxon>Eurotiales</taxon>
        <taxon>Aspergillaceae</taxon>
        <taxon>Penicillium</taxon>
        <taxon>Penicillium chrysogenum species complex</taxon>
    </lineage>
</organism>
<feature type="region of interest" description="Disordered" evidence="1">
    <location>
        <begin position="152"/>
        <end position="180"/>
    </location>
</feature>
<gene>
    <name evidence="2" type="ORF">N7505_007291</name>
</gene>